<name>A0AAN5D489_9BILA</name>
<dbReference type="AlphaFoldDB" id="A0AAN5D489"/>
<gene>
    <name evidence="1" type="ORF">PMAYCL1PPCAC_26468</name>
</gene>
<sequence length="113" mass="12438">ADTMTWFVVTGNDGCIKNSISSLYSLNAVEIEGFALSKGRAISAFSDLSFMFKCTTLRSGDVFELISDFSLVFNFTLSPDLTKSSRHQYKSSMTMAKKITAILANTILVLVLF</sequence>
<proteinExistence type="predicted"/>
<evidence type="ECO:0000313" key="2">
    <source>
        <dbReference type="Proteomes" id="UP001328107"/>
    </source>
</evidence>
<feature type="non-terminal residue" evidence="1">
    <location>
        <position position="1"/>
    </location>
</feature>
<reference evidence="2" key="1">
    <citation type="submission" date="2022-10" db="EMBL/GenBank/DDBJ databases">
        <title>Genome assembly of Pristionchus species.</title>
        <authorList>
            <person name="Yoshida K."/>
            <person name="Sommer R.J."/>
        </authorList>
    </citation>
    <scope>NUCLEOTIDE SEQUENCE [LARGE SCALE GENOMIC DNA]</scope>
    <source>
        <strain evidence="2">RS5460</strain>
    </source>
</reference>
<keyword evidence="2" id="KW-1185">Reference proteome</keyword>
<protein>
    <submittedName>
        <fullName evidence="1">Uncharacterized protein</fullName>
    </submittedName>
</protein>
<accession>A0AAN5D489</accession>
<dbReference type="EMBL" id="BTRK01000005">
    <property type="protein sequence ID" value="GMR56273.1"/>
    <property type="molecule type" value="Genomic_DNA"/>
</dbReference>
<organism evidence="1 2">
    <name type="scientific">Pristionchus mayeri</name>
    <dbReference type="NCBI Taxonomy" id="1317129"/>
    <lineage>
        <taxon>Eukaryota</taxon>
        <taxon>Metazoa</taxon>
        <taxon>Ecdysozoa</taxon>
        <taxon>Nematoda</taxon>
        <taxon>Chromadorea</taxon>
        <taxon>Rhabditida</taxon>
        <taxon>Rhabditina</taxon>
        <taxon>Diplogasteromorpha</taxon>
        <taxon>Diplogasteroidea</taxon>
        <taxon>Neodiplogasteridae</taxon>
        <taxon>Pristionchus</taxon>
    </lineage>
</organism>
<comment type="caution">
    <text evidence="1">The sequence shown here is derived from an EMBL/GenBank/DDBJ whole genome shotgun (WGS) entry which is preliminary data.</text>
</comment>
<evidence type="ECO:0000313" key="1">
    <source>
        <dbReference type="EMBL" id="GMR56273.1"/>
    </source>
</evidence>
<dbReference type="Proteomes" id="UP001328107">
    <property type="component" value="Unassembled WGS sequence"/>
</dbReference>